<dbReference type="InterPro" id="IPR001650">
    <property type="entry name" value="Helicase_C-like"/>
</dbReference>
<name>A0ABS3QLB0_9BACT</name>
<dbReference type="Gene3D" id="3.40.50.300">
    <property type="entry name" value="P-loop containing nucleotide triphosphate hydrolases"/>
    <property type="match status" value="1"/>
</dbReference>
<proteinExistence type="predicted"/>
<protein>
    <submittedName>
        <fullName evidence="4">SNF2 helicase associated domain-containing protein</fullName>
    </submittedName>
</protein>
<dbReference type="InterPro" id="IPR049730">
    <property type="entry name" value="SNF2/RAD54-like_C"/>
</dbReference>
<dbReference type="SUPFAM" id="SSF52540">
    <property type="entry name" value="P-loop containing nucleoside triphosphate hydrolases"/>
    <property type="match status" value="2"/>
</dbReference>
<feature type="domain" description="Helicase C-terminal" evidence="3">
    <location>
        <begin position="970"/>
        <end position="1125"/>
    </location>
</feature>
<accession>A0ABS3QLB0</accession>
<dbReference type="Proteomes" id="UP000664369">
    <property type="component" value="Unassembled WGS sequence"/>
</dbReference>
<feature type="domain" description="Helicase ATP-binding" evidence="2">
    <location>
        <begin position="699"/>
        <end position="847"/>
    </location>
</feature>
<dbReference type="PROSITE" id="PS51194">
    <property type="entry name" value="HELICASE_CTER"/>
    <property type="match status" value="1"/>
</dbReference>
<evidence type="ECO:0000256" key="1">
    <source>
        <dbReference type="ARBA" id="ARBA00022801"/>
    </source>
</evidence>
<sequence>MSREAAEHDDPTAAHTYIFEGLSLADLTAGMVAAHSANAEGSAAPGRHFLTIEPETLIINDGTFGQPSAQSWFPTVAVTQAAGNLRLSCLCAVSGSHLCEHQVLVLLALLHRPELRVFFDEQMRRQQLVAAARPYGLESERNLEAHFSLRYVGQRLEVMPRRAGLFPLTVSAQRQLAEALLPPRREFPPRAGADVLPTQRMIVVGKHKFYDHLTVHLFEAALTAGGKPKNPLTWVPPLEAGLDGDDLAVVRFYTGISQLQHQHSERNPVADQQALRALVRNPLALPVYASDAPVSEKTTAQTLRPLTLHLAPADVRIMVEEEAPFFAVSASVLLNGKPHDLRLLPLKYGTFVALQPDAWYLPDRPEVTRLLAFFKARHNALLLHKSQFPAFQENILSKLEHWVEIVYTDLAPATPVQLAEHGFAQAPERLIYLADSGGFIDVLPVMKYGSVEVPILSRKTIYATDPATGKPFSVPRDRAAELAFTVLLVRQQPAFEEQLELGREALYLSRRQFLEEEWFLEAFEVWEKEKIAVLGFNELKNNRLNPNKAKVTVRVGTEVNWFDTELHVHFGGQRAPLASIHKALRNKNKYVTLGDGTHGILPEDWIAKFARYFAAGELVGDRIRTPKINYAAIRDEYEDAALAPETRAQLAEYEAQVADFAGIAPLSPPPGLRGQLRPYQQHGLNWLGFLDTFNFGGCLADDMGLGKTITVLAFLLTQKAKIPGAVSLVVVPTSLVFNWRAEAAKFAPSLRLLTAHGPDRPRSSDVFAGYDVVLTTYGTLLTDIVFLKNYRFNYVFLDESQAIKNPDSLRYRAARLLQARNRVVLTGTPLENNTYDLYGQLSFACPGLLGSQQHFKDLFAVPIDKFNSDVHARALRRKIEPFVLRRTKQQVAAELPPKTEMVLRCEMDEEQRRVYDFYRKEYRDRLMGQHPDHPLKERANILQGLTKLRQICDSPALLPDAEGFGAASVKLQVLLREIDNKAPQHKILVFSQFVRMLDIIRAALAERGIPTAYLTGQTRDRAGAVAAFQNDPKVRVFLISLKAGGTGLNLTEADYVYLVDPWWNPAVENQAIDRSHRLGQDKPVVAVRLICPDTIEEKIQTMQAGKTALASDLIRTDAAVLKSLSRAELLDLFS</sequence>
<dbReference type="Pfam" id="PF00176">
    <property type="entry name" value="SNF2-rel_dom"/>
    <property type="match status" value="1"/>
</dbReference>
<evidence type="ECO:0000313" key="4">
    <source>
        <dbReference type="EMBL" id="MBO2012017.1"/>
    </source>
</evidence>
<dbReference type="RefSeq" id="WP_208177770.1">
    <property type="nucleotide sequence ID" value="NZ_JAGETZ010000014.1"/>
</dbReference>
<dbReference type="CDD" id="cd18793">
    <property type="entry name" value="SF2_C_SNF"/>
    <property type="match status" value="1"/>
</dbReference>
<keyword evidence="1" id="KW-0378">Hydrolase</keyword>
<dbReference type="PROSITE" id="PS51192">
    <property type="entry name" value="HELICASE_ATP_BIND_1"/>
    <property type="match status" value="1"/>
</dbReference>
<evidence type="ECO:0000259" key="2">
    <source>
        <dbReference type="PROSITE" id="PS51192"/>
    </source>
</evidence>
<dbReference type="EMBL" id="JAGETZ010000014">
    <property type="protein sequence ID" value="MBO2012017.1"/>
    <property type="molecule type" value="Genomic_DNA"/>
</dbReference>
<dbReference type="InterPro" id="IPR000330">
    <property type="entry name" value="SNF2_N"/>
</dbReference>
<dbReference type="Gene3D" id="3.40.50.10810">
    <property type="entry name" value="Tandem AAA-ATPase domain"/>
    <property type="match status" value="1"/>
</dbReference>
<dbReference type="CDD" id="cd18012">
    <property type="entry name" value="DEXQc_arch_SWI2_SNF2"/>
    <property type="match status" value="1"/>
</dbReference>
<comment type="caution">
    <text evidence="4">The sequence shown here is derived from an EMBL/GenBank/DDBJ whole genome shotgun (WGS) entry which is preliminary data.</text>
</comment>
<reference evidence="4 5" key="1">
    <citation type="submission" date="2021-03" db="EMBL/GenBank/DDBJ databases">
        <authorList>
            <person name="Kim M.K."/>
        </authorList>
    </citation>
    <scope>NUCLEOTIDE SEQUENCE [LARGE SCALE GENOMIC DNA]</scope>
    <source>
        <strain evidence="4 5">BT442</strain>
    </source>
</reference>
<organism evidence="4 5">
    <name type="scientific">Hymenobacter negativus</name>
    <dbReference type="NCBI Taxonomy" id="2795026"/>
    <lineage>
        <taxon>Bacteria</taxon>
        <taxon>Pseudomonadati</taxon>
        <taxon>Bacteroidota</taxon>
        <taxon>Cytophagia</taxon>
        <taxon>Cytophagales</taxon>
        <taxon>Hymenobacteraceae</taxon>
        <taxon>Hymenobacter</taxon>
    </lineage>
</organism>
<dbReference type="SMART" id="SM00487">
    <property type="entry name" value="DEXDc"/>
    <property type="match status" value="1"/>
</dbReference>
<dbReference type="Pfam" id="PF00271">
    <property type="entry name" value="Helicase_C"/>
    <property type="match status" value="1"/>
</dbReference>
<dbReference type="InterPro" id="IPR014001">
    <property type="entry name" value="Helicase_ATP-bd"/>
</dbReference>
<dbReference type="PANTHER" id="PTHR10799">
    <property type="entry name" value="SNF2/RAD54 HELICASE FAMILY"/>
    <property type="match status" value="1"/>
</dbReference>
<dbReference type="SMART" id="SM00490">
    <property type="entry name" value="HELICc"/>
    <property type="match status" value="1"/>
</dbReference>
<gene>
    <name evidence="4" type="ORF">J4E00_23325</name>
</gene>
<dbReference type="InterPro" id="IPR038718">
    <property type="entry name" value="SNF2-like_sf"/>
</dbReference>
<evidence type="ECO:0000259" key="3">
    <source>
        <dbReference type="PROSITE" id="PS51194"/>
    </source>
</evidence>
<keyword evidence="5" id="KW-1185">Reference proteome</keyword>
<dbReference type="InterPro" id="IPR027417">
    <property type="entry name" value="P-loop_NTPase"/>
</dbReference>
<evidence type="ECO:0000313" key="5">
    <source>
        <dbReference type="Proteomes" id="UP000664369"/>
    </source>
</evidence>